<dbReference type="AlphaFoldDB" id="A0A150T977"/>
<dbReference type="Pfam" id="PF01965">
    <property type="entry name" value="DJ-1_PfpI"/>
    <property type="match status" value="1"/>
</dbReference>
<dbReference type="Pfam" id="PF12833">
    <property type="entry name" value="HTH_18"/>
    <property type="match status" value="1"/>
</dbReference>
<organism evidence="4 5">
    <name type="scientific">Sorangium cellulosum</name>
    <name type="common">Polyangium cellulosum</name>
    <dbReference type="NCBI Taxonomy" id="56"/>
    <lineage>
        <taxon>Bacteria</taxon>
        <taxon>Pseudomonadati</taxon>
        <taxon>Myxococcota</taxon>
        <taxon>Polyangia</taxon>
        <taxon>Polyangiales</taxon>
        <taxon>Polyangiaceae</taxon>
        <taxon>Sorangium</taxon>
    </lineage>
</organism>
<dbReference type="PROSITE" id="PS01124">
    <property type="entry name" value="HTH_ARAC_FAMILY_2"/>
    <property type="match status" value="1"/>
</dbReference>
<sequence>MPPSFTQPRLVVLLAFEGVALLDLAGPLEAFTVANTLRAPGAPPPYRAIVAATAGGPVRTTTGLTACAEPLAALDDEAIDTLIVPGSGPPEAPAVPPDLVAWLARRAPRVRRTCAVCTGAFLLAAAGLLDGRRAATHWRSAPLLAERHPRVRVDADSVYLRDGAIWTSAGISAGIDLALALVEEDLGHRAAMAVARLLVVFLKRPGGQSQFSAPLAAQAAEGGTFADLHAWMADRLAGDLRVERLAAQAGMSPRTFARAYTAALGQTPAKTVAAMRLEAACQAVAGTDLPLKRIAHQCGFGDEQNLRRTFLRRLGVGPLEYRERFSGNARARGRK</sequence>
<reference evidence="4 5" key="1">
    <citation type="submission" date="2014-02" db="EMBL/GenBank/DDBJ databases">
        <title>The small core and large imbalanced accessory genome model reveals a collaborative survival strategy of Sorangium cellulosum strains in nature.</title>
        <authorList>
            <person name="Han K."/>
            <person name="Peng R."/>
            <person name="Blom J."/>
            <person name="Li Y.-Z."/>
        </authorList>
    </citation>
    <scope>NUCLEOTIDE SEQUENCE [LARGE SCALE GENOMIC DNA]</scope>
    <source>
        <strain evidence="4 5">So0007-03</strain>
    </source>
</reference>
<dbReference type="PANTHER" id="PTHR43130:SF3">
    <property type="entry name" value="HTH-TYPE TRANSCRIPTIONAL REGULATOR RV1931C"/>
    <property type="match status" value="1"/>
</dbReference>
<evidence type="ECO:0000256" key="2">
    <source>
        <dbReference type="ARBA" id="ARBA00023163"/>
    </source>
</evidence>
<accession>A0A150T977</accession>
<keyword evidence="2" id="KW-0804">Transcription</keyword>
<evidence type="ECO:0000259" key="3">
    <source>
        <dbReference type="PROSITE" id="PS01124"/>
    </source>
</evidence>
<evidence type="ECO:0000313" key="4">
    <source>
        <dbReference type="EMBL" id="KYG01219.1"/>
    </source>
</evidence>
<comment type="caution">
    <text evidence="4">The sequence shown here is derived from an EMBL/GenBank/DDBJ whole genome shotgun (WGS) entry which is preliminary data.</text>
</comment>
<dbReference type="Gene3D" id="1.10.10.60">
    <property type="entry name" value="Homeodomain-like"/>
    <property type="match status" value="1"/>
</dbReference>
<dbReference type="CDD" id="cd03137">
    <property type="entry name" value="GATase1_AraC_1"/>
    <property type="match status" value="1"/>
</dbReference>
<dbReference type="Gene3D" id="3.40.50.880">
    <property type="match status" value="1"/>
</dbReference>
<dbReference type="PANTHER" id="PTHR43130">
    <property type="entry name" value="ARAC-FAMILY TRANSCRIPTIONAL REGULATOR"/>
    <property type="match status" value="1"/>
</dbReference>
<protein>
    <submittedName>
        <fullName evidence="4">Transcriptional regulator</fullName>
    </submittedName>
</protein>
<proteinExistence type="predicted"/>
<keyword evidence="1" id="KW-0805">Transcription regulation</keyword>
<evidence type="ECO:0000313" key="5">
    <source>
        <dbReference type="Proteomes" id="UP000075502"/>
    </source>
</evidence>
<name>A0A150T977_SORCE</name>
<gene>
    <name evidence="4" type="ORF">BE21_56695</name>
</gene>
<dbReference type="SUPFAM" id="SSF52317">
    <property type="entry name" value="Class I glutamine amidotransferase-like"/>
    <property type="match status" value="1"/>
</dbReference>
<dbReference type="SUPFAM" id="SSF46689">
    <property type="entry name" value="Homeodomain-like"/>
    <property type="match status" value="2"/>
</dbReference>
<dbReference type="SMART" id="SM00342">
    <property type="entry name" value="HTH_ARAC"/>
    <property type="match status" value="1"/>
</dbReference>
<dbReference type="InterPro" id="IPR018060">
    <property type="entry name" value="HTH_AraC"/>
</dbReference>
<dbReference type="InterPro" id="IPR052158">
    <property type="entry name" value="INH-QAR"/>
</dbReference>
<feature type="domain" description="HTH araC/xylS-type" evidence="3">
    <location>
        <begin position="226"/>
        <end position="324"/>
    </location>
</feature>
<dbReference type="GO" id="GO:0003700">
    <property type="term" value="F:DNA-binding transcription factor activity"/>
    <property type="evidence" value="ECO:0007669"/>
    <property type="project" value="InterPro"/>
</dbReference>
<dbReference type="GO" id="GO:0043565">
    <property type="term" value="F:sequence-specific DNA binding"/>
    <property type="evidence" value="ECO:0007669"/>
    <property type="project" value="InterPro"/>
</dbReference>
<dbReference type="Proteomes" id="UP000075502">
    <property type="component" value="Unassembled WGS sequence"/>
</dbReference>
<dbReference type="InterPro" id="IPR002818">
    <property type="entry name" value="DJ-1/PfpI"/>
</dbReference>
<dbReference type="InterPro" id="IPR009057">
    <property type="entry name" value="Homeodomain-like_sf"/>
</dbReference>
<dbReference type="EMBL" id="JEME01003318">
    <property type="protein sequence ID" value="KYG01219.1"/>
    <property type="molecule type" value="Genomic_DNA"/>
</dbReference>
<evidence type="ECO:0000256" key="1">
    <source>
        <dbReference type="ARBA" id="ARBA00023015"/>
    </source>
</evidence>
<dbReference type="InterPro" id="IPR029062">
    <property type="entry name" value="Class_I_gatase-like"/>
</dbReference>